<dbReference type="PROSITE" id="PS51257">
    <property type="entry name" value="PROKAR_LIPOPROTEIN"/>
    <property type="match status" value="1"/>
</dbReference>
<dbReference type="InterPro" id="IPR030678">
    <property type="entry name" value="Peptide/Ni-bd"/>
</dbReference>
<dbReference type="GO" id="GO:0043190">
    <property type="term" value="C:ATP-binding cassette (ABC) transporter complex"/>
    <property type="evidence" value="ECO:0007669"/>
    <property type="project" value="InterPro"/>
</dbReference>
<protein>
    <submittedName>
        <fullName evidence="5">Peptide/nickel transport system substrate-binding protein</fullName>
    </submittedName>
</protein>
<dbReference type="OrthoDB" id="9801799at2"/>
<proteinExistence type="inferred from homology"/>
<name>A0A1H0V3W4_9BURK</name>
<dbReference type="PANTHER" id="PTHR30290">
    <property type="entry name" value="PERIPLASMIC BINDING COMPONENT OF ABC TRANSPORTER"/>
    <property type="match status" value="1"/>
</dbReference>
<feature type="domain" description="Solute-binding protein family 5" evidence="4">
    <location>
        <begin position="91"/>
        <end position="467"/>
    </location>
</feature>
<reference evidence="6" key="1">
    <citation type="submission" date="2016-10" db="EMBL/GenBank/DDBJ databases">
        <authorList>
            <person name="Varghese N."/>
            <person name="Submissions S."/>
        </authorList>
    </citation>
    <scope>NUCLEOTIDE SEQUENCE [LARGE SCALE GENOMIC DNA]</scope>
    <source>
        <strain evidence="6">DSM 17101</strain>
    </source>
</reference>
<evidence type="ECO:0000313" key="5">
    <source>
        <dbReference type="EMBL" id="SDP73140.1"/>
    </source>
</evidence>
<dbReference type="PIRSF" id="PIRSF002741">
    <property type="entry name" value="MppA"/>
    <property type="match status" value="1"/>
</dbReference>
<accession>A0A1H0V3W4</accession>
<evidence type="ECO:0000256" key="3">
    <source>
        <dbReference type="SAM" id="SignalP"/>
    </source>
</evidence>
<dbReference type="InterPro" id="IPR000914">
    <property type="entry name" value="SBP_5_dom"/>
</dbReference>
<dbReference type="GO" id="GO:1904680">
    <property type="term" value="F:peptide transmembrane transporter activity"/>
    <property type="evidence" value="ECO:0007669"/>
    <property type="project" value="TreeGrafter"/>
</dbReference>
<dbReference type="SUPFAM" id="SSF53850">
    <property type="entry name" value="Periplasmic binding protein-like II"/>
    <property type="match status" value="1"/>
</dbReference>
<dbReference type="GO" id="GO:0030288">
    <property type="term" value="C:outer membrane-bounded periplasmic space"/>
    <property type="evidence" value="ECO:0007669"/>
    <property type="project" value="UniProtKB-ARBA"/>
</dbReference>
<evidence type="ECO:0000313" key="6">
    <source>
        <dbReference type="Proteomes" id="UP000199317"/>
    </source>
</evidence>
<dbReference type="Gene3D" id="3.90.76.10">
    <property type="entry name" value="Dipeptide-binding Protein, Domain 1"/>
    <property type="match status" value="1"/>
</dbReference>
<gene>
    <name evidence="5" type="ORF">SAMN04489708_12348</name>
</gene>
<keyword evidence="6" id="KW-1185">Reference proteome</keyword>
<dbReference type="RefSeq" id="WP_092836740.1">
    <property type="nucleotide sequence ID" value="NZ_FNJL01000023.1"/>
</dbReference>
<dbReference type="PANTHER" id="PTHR30290:SF38">
    <property type="entry name" value="D,D-DIPEPTIDE-BINDING PERIPLASMIC PROTEIN DDPA-RELATED"/>
    <property type="match status" value="1"/>
</dbReference>
<dbReference type="Gene3D" id="3.40.190.10">
    <property type="entry name" value="Periplasmic binding protein-like II"/>
    <property type="match status" value="1"/>
</dbReference>
<dbReference type="Proteomes" id="UP000199317">
    <property type="component" value="Unassembled WGS sequence"/>
</dbReference>
<organism evidence="5 6">
    <name type="scientific">Paracidovorax cattleyae</name>
    <dbReference type="NCBI Taxonomy" id="80868"/>
    <lineage>
        <taxon>Bacteria</taxon>
        <taxon>Pseudomonadati</taxon>
        <taxon>Pseudomonadota</taxon>
        <taxon>Betaproteobacteria</taxon>
        <taxon>Burkholderiales</taxon>
        <taxon>Comamonadaceae</taxon>
        <taxon>Paracidovorax</taxon>
    </lineage>
</organism>
<evidence type="ECO:0000259" key="4">
    <source>
        <dbReference type="Pfam" id="PF00496"/>
    </source>
</evidence>
<dbReference type="CDD" id="cd08502">
    <property type="entry name" value="PBP2_NikA_DppA_OppA_like_16"/>
    <property type="match status" value="1"/>
</dbReference>
<evidence type="ECO:0000256" key="1">
    <source>
        <dbReference type="ARBA" id="ARBA00005695"/>
    </source>
</evidence>
<comment type="similarity">
    <text evidence="1">Belongs to the bacterial solute-binding protein 5 family.</text>
</comment>
<dbReference type="AlphaFoldDB" id="A0A1H0V3W4"/>
<evidence type="ECO:0000256" key="2">
    <source>
        <dbReference type="ARBA" id="ARBA00022729"/>
    </source>
</evidence>
<feature type="signal peptide" evidence="3">
    <location>
        <begin position="1"/>
        <end position="41"/>
    </location>
</feature>
<dbReference type="InterPro" id="IPR039424">
    <property type="entry name" value="SBP_5"/>
</dbReference>
<feature type="chain" id="PRO_5011484542" evidence="3">
    <location>
        <begin position="42"/>
        <end position="545"/>
    </location>
</feature>
<dbReference type="Gene3D" id="3.10.105.10">
    <property type="entry name" value="Dipeptide-binding Protein, Domain 3"/>
    <property type="match status" value="1"/>
</dbReference>
<dbReference type="EMBL" id="FNJL01000023">
    <property type="protein sequence ID" value="SDP73140.1"/>
    <property type="molecule type" value="Genomic_DNA"/>
</dbReference>
<sequence>MHTKPSSPALPARRRAAARVARWACAVTAALACGLPAGASAQPAAAAGTLRIIPASNMTVLDPIWTTAYISRNFGYMIYDTLFGTDAQGRIQPQMVGKWNASRDNRTWTFTLRDGLEFSDGKPVTSEDVVASLKRWASRDTFGGQLARAIDRYETPDARTFVIQLREPFGLVTEALGKPSSNVPFIMPRRVADTPGDVQVKETIGSGPYLFKADEFRPGEKAVFVKNAKYKPRAEAPSGTAGGKNVYVDRVEWLFIRDAQTQLNALLNGEADILEQPAFEQYAVLRASPQIELVDAQPAGNQFILRFNFLHAPFNNEKIRRAAMLALGQEAFLRTQVGAPGLTRLCKSMFPCGTPFESDRTGEYTGVSNPQKARALLQEAGYKGEPVVLMRPAENGTIGKLPLVAKQQLEQAGFKVDLQNMDWQTLVSRRARKDAPGAGGWSAFLTAWTASDILNPLTMSMMNATGDKGWFGWQDDPTLESIKKQFAAAATDADKKKFAEAAQLRAFETVTHVPVGQFSQPAAVRKGVSGLVPAGAQVYWNIRKP</sequence>
<keyword evidence="2 3" id="KW-0732">Signal</keyword>
<dbReference type="Pfam" id="PF00496">
    <property type="entry name" value="SBP_bac_5"/>
    <property type="match status" value="1"/>
</dbReference>
<dbReference type="GO" id="GO:0015833">
    <property type="term" value="P:peptide transport"/>
    <property type="evidence" value="ECO:0007669"/>
    <property type="project" value="TreeGrafter"/>
</dbReference>